<evidence type="ECO:0000256" key="11">
    <source>
        <dbReference type="ARBA" id="ARBA00023136"/>
    </source>
</evidence>
<feature type="domain" description="Polysaccharide export protein N-terminal" evidence="16">
    <location>
        <begin position="134"/>
        <end position="225"/>
    </location>
</feature>
<reference evidence="18 19" key="1">
    <citation type="journal article" date="2014" name="Genome Announc.">
        <title>Draft Genome Sequence of the Haloacid-Degrading Burkholderia caribensis Strain MBA4.</title>
        <authorList>
            <person name="Pan Y."/>
            <person name="Kong K.F."/>
            <person name="Tsang J.S."/>
        </authorList>
    </citation>
    <scope>NUCLEOTIDE SEQUENCE [LARGE SCALE GENOMIC DNA]</scope>
    <source>
        <strain evidence="18 19">MBA4</strain>
    </source>
</reference>
<gene>
    <name evidence="18" type="ORF">K788_0002452</name>
</gene>
<evidence type="ECO:0000256" key="6">
    <source>
        <dbReference type="ARBA" id="ARBA00022692"/>
    </source>
</evidence>
<dbReference type="PANTHER" id="PTHR33619:SF3">
    <property type="entry name" value="POLYSACCHARIDE EXPORT PROTEIN GFCE-RELATED"/>
    <property type="match status" value="1"/>
</dbReference>
<protein>
    <submittedName>
        <fullName evidence="18">Polysaccharide export lipoprotein Wza</fullName>
    </submittedName>
</protein>
<keyword evidence="9" id="KW-0406">Ion transport</keyword>
<dbReference type="Gene3D" id="3.30.1950.10">
    <property type="entry name" value="wza like domain"/>
    <property type="match status" value="1"/>
</dbReference>
<dbReference type="RefSeq" id="WP_036004746.1">
    <property type="nucleotide sequence ID" value="NZ_CP012746.1"/>
</dbReference>
<keyword evidence="11 15" id="KW-0472">Membrane</keyword>
<comment type="subcellular location">
    <subcellularLocation>
        <location evidence="1">Cell outer membrane</location>
        <topology evidence="1">Multi-pass membrane protein</topology>
    </subcellularLocation>
</comment>
<keyword evidence="5" id="KW-0762">Sugar transport</keyword>
<dbReference type="GO" id="GO:0015288">
    <property type="term" value="F:porin activity"/>
    <property type="evidence" value="ECO:0007669"/>
    <property type="project" value="UniProtKB-KW"/>
</dbReference>
<keyword evidence="7" id="KW-0732">Signal</keyword>
<dbReference type="Gene3D" id="3.10.560.10">
    <property type="entry name" value="Outer membrane lipoprotein wza domain like"/>
    <property type="match status" value="2"/>
</dbReference>
<dbReference type="InterPro" id="IPR054765">
    <property type="entry name" value="SLBB_dom"/>
</dbReference>
<dbReference type="EMBL" id="CP012746">
    <property type="protein sequence ID" value="ALL64947.1"/>
    <property type="molecule type" value="Genomic_DNA"/>
</dbReference>
<evidence type="ECO:0000256" key="4">
    <source>
        <dbReference type="ARBA" id="ARBA00022452"/>
    </source>
</evidence>
<comment type="similarity">
    <text evidence="2">Belongs to the BexD/CtrA/VexA family.</text>
</comment>
<feature type="transmembrane region" description="Helical" evidence="15">
    <location>
        <begin position="37"/>
        <end position="57"/>
    </location>
</feature>
<dbReference type="Proteomes" id="UP000019146">
    <property type="component" value="Chromosome 1"/>
</dbReference>
<keyword evidence="6 15" id="KW-0812">Transmembrane</keyword>
<keyword evidence="12" id="KW-0564">Palmitate</keyword>
<evidence type="ECO:0000256" key="2">
    <source>
        <dbReference type="ARBA" id="ARBA00009450"/>
    </source>
</evidence>
<accession>A0A0P0R9J1</accession>
<feature type="domain" description="SLBB" evidence="17">
    <location>
        <begin position="316"/>
        <end position="398"/>
    </location>
</feature>
<keyword evidence="4" id="KW-1134">Transmembrane beta strand</keyword>
<dbReference type="GO" id="GO:0015159">
    <property type="term" value="F:polysaccharide transmembrane transporter activity"/>
    <property type="evidence" value="ECO:0007669"/>
    <property type="project" value="InterPro"/>
</dbReference>
<evidence type="ECO:0000256" key="8">
    <source>
        <dbReference type="ARBA" id="ARBA00023047"/>
    </source>
</evidence>
<keyword evidence="8" id="KW-0625">Polysaccharide transport</keyword>
<dbReference type="Pfam" id="PF22461">
    <property type="entry name" value="SLBB_2"/>
    <property type="match status" value="2"/>
</dbReference>
<dbReference type="GeneID" id="69969057"/>
<evidence type="ECO:0000256" key="3">
    <source>
        <dbReference type="ARBA" id="ARBA00022448"/>
    </source>
</evidence>
<feature type="domain" description="SLBB" evidence="17">
    <location>
        <begin position="231"/>
        <end position="309"/>
    </location>
</feature>
<keyword evidence="14 18" id="KW-0449">Lipoprotein</keyword>
<evidence type="ECO:0000256" key="5">
    <source>
        <dbReference type="ARBA" id="ARBA00022597"/>
    </source>
</evidence>
<evidence type="ECO:0000256" key="15">
    <source>
        <dbReference type="SAM" id="Phobius"/>
    </source>
</evidence>
<evidence type="ECO:0000256" key="13">
    <source>
        <dbReference type="ARBA" id="ARBA00023237"/>
    </source>
</evidence>
<dbReference type="GO" id="GO:0006811">
    <property type="term" value="P:monoatomic ion transport"/>
    <property type="evidence" value="ECO:0007669"/>
    <property type="project" value="UniProtKB-KW"/>
</dbReference>
<keyword evidence="13" id="KW-0998">Cell outer membrane</keyword>
<evidence type="ECO:0000259" key="17">
    <source>
        <dbReference type="Pfam" id="PF22461"/>
    </source>
</evidence>
<evidence type="ECO:0000256" key="14">
    <source>
        <dbReference type="ARBA" id="ARBA00023288"/>
    </source>
</evidence>
<dbReference type="InterPro" id="IPR049712">
    <property type="entry name" value="Poly_export"/>
</dbReference>
<keyword evidence="10" id="KW-0626">Porin</keyword>
<name>A0A0P0R9J1_9BURK</name>
<dbReference type="GO" id="GO:0009279">
    <property type="term" value="C:cell outer membrane"/>
    <property type="evidence" value="ECO:0007669"/>
    <property type="project" value="UniProtKB-SubCell"/>
</dbReference>
<dbReference type="AlphaFoldDB" id="A0A0P0R9J1"/>
<dbReference type="InterPro" id="IPR003715">
    <property type="entry name" value="Poly_export_N"/>
</dbReference>
<keyword evidence="15" id="KW-1133">Transmembrane helix</keyword>
<dbReference type="KEGG" id="bcai:K788_0002452"/>
<evidence type="ECO:0000256" key="12">
    <source>
        <dbReference type="ARBA" id="ARBA00023139"/>
    </source>
</evidence>
<evidence type="ECO:0000313" key="19">
    <source>
        <dbReference type="Proteomes" id="UP000019146"/>
    </source>
</evidence>
<proteinExistence type="inferred from homology"/>
<evidence type="ECO:0000256" key="10">
    <source>
        <dbReference type="ARBA" id="ARBA00023114"/>
    </source>
</evidence>
<evidence type="ECO:0000256" key="7">
    <source>
        <dbReference type="ARBA" id="ARBA00022729"/>
    </source>
</evidence>
<dbReference type="Pfam" id="PF02563">
    <property type="entry name" value="Poly_export"/>
    <property type="match status" value="1"/>
</dbReference>
<evidence type="ECO:0000313" key="18">
    <source>
        <dbReference type="EMBL" id="ALL64947.1"/>
    </source>
</evidence>
<dbReference type="PANTHER" id="PTHR33619">
    <property type="entry name" value="POLYSACCHARIDE EXPORT PROTEIN GFCE-RELATED"/>
    <property type="match status" value="1"/>
</dbReference>
<evidence type="ECO:0000256" key="1">
    <source>
        <dbReference type="ARBA" id="ARBA00004571"/>
    </source>
</evidence>
<organism evidence="18 19">
    <name type="scientific">Paraburkholderia caribensis MBA4</name>
    <dbReference type="NCBI Taxonomy" id="1323664"/>
    <lineage>
        <taxon>Bacteria</taxon>
        <taxon>Pseudomonadati</taxon>
        <taxon>Pseudomonadota</taxon>
        <taxon>Betaproteobacteria</taxon>
        <taxon>Burkholderiales</taxon>
        <taxon>Burkholderiaceae</taxon>
        <taxon>Paraburkholderia</taxon>
    </lineage>
</organism>
<evidence type="ECO:0000256" key="9">
    <source>
        <dbReference type="ARBA" id="ARBA00023065"/>
    </source>
</evidence>
<evidence type="ECO:0000259" key="16">
    <source>
        <dbReference type="Pfam" id="PF02563"/>
    </source>
</evidence>
<dbReference type="GO" id="GO:0046930">
    <property type="term" value="C:pore complex"/>
    <property type="evidence" value="ECO:0007669"/>
    <property type="project" value="UniProtKB-KW"/>
</dbReference>
<keyword evidence="3" id="KW-0813">Transport</keyword>
<sequence>MQLKRVCEKRKTQARTARLGSWWRTVRARARLDLARVLRFVACGWAAPAAAAVLLSGCMLSPGMTFRGMPSGSTAGAAGAAQTAAGRAGSQDATGSDRAPAGSLVEITDDLVAKQQEERPTGVSSDVRNLFAKAEPYVIGPGDVLSIVVWDHPELSMPAATTGGGSNTAGGSPVAPGYTVDTNGFIQYAYIGPIKVQGLSEMGVRDLLTGKLARYVRQPQMTVRVETYRSKRIYLDGEVRTPGVQVLNDVAMTLPEAINRAGGFTDKSDRSKVSVTRGDVTVVVDMPDMIRNNVNPDRIILRDGDLVRVYAQNDSKVFVIGEVQRPGGLPFNNGRMSLNQALGDAGGISQISGDASQVYVVRGRDAGQRVVYHLDATSASAMATADSFELKPNDVVFVDASSLVKWSRVIGLILPATQAAATTRAIGY</sequence>